<proteinExistence type="predicted"/>
<comment type="caution">
    <text evidence="1">The sequence shown here is derived from an EMBL/GenBank/DDBJ whole genome shotgun (WGS) entry which is preliminary data.</text>
</comment>
<evidence type="ECO:0000313" key="2">
    <source>
        <dbReference type="Proteomes" id="UP001243330"/>
    </source>
</evidence>
<name>A0AAD9ECP3_9PEZI</name>
<reference evidence="1" key="1">
    <citation type="submission" date="2023-01" db="EMBL/GenBank/DDBJ databases">
        <title>Colletotrichum chrysophilum M932 genome sequence.</title>
        <authorList>
            <person name="Baroncelli R."/>
        </authorList>
    </citation>
    <scope>NUCLEOTIDE SEQUENCE</scope>
    <source>
        <strain evidence="1">M932</strain>
    </source>
</reference>
<gene>
    <name evidence="1" type="ORF">CCHR01_17215</name>
</gene>
<dbReference type="Gene3D" id="3.40.50.1820">
    <property type="entry name" value="alpha/beta hydrolase"/>
    <property type="match status" value="1"/>
</dbReference>
<organism evidence="1 2">
    <name type="scientific">Colletotrichum chrysophilum</name>
    <dbReference type="NCBI Taxonomy" id="1836956"/>
    <lineage>
        <taxon>Eukaryota</taxon>
        <taxon>Fungi</taxon>
        <taxon>Dikarya</taxon>
        <taxon>Ascomycota</taxon>
        <taxon>Pezizomycotina</taxon>
        <taxon>Sordariomycetes</taxon>
        <taxon>Hypocreomycetidae</taxon>
        <taxon>Glomerellales</taxon>
        <taxon>Glomerellaceae</taxon>
        <taxon>Colletotrichum</taxon>
        <taxon>Colletotrichum gloeosporioides species complex</taxon>
    </lineage>
</organism>
<dbReference type="AlphaFoldDB" id="A0AAD9ECP3"/>
<evidence type="ECO:0000313" key="1">
    <source>
        <dbReference type="EMBL" id="KAK1840166.1"/>
    </source>
</evidence>
<keyword evidence="2" id="KW-1185">Reference proteome</keyword>
<sequence>MLPDDYGHPINSITTYPALFWLHGGMRRASEGFGAARLYKEAMRAGRMTQTIFIMPQALPVGW</sequence>
<dbReference type="InterPro" id="IPR029058">
    <property type="entry name" value="AB_hydrolase_fold"/>
</dbReference>
<dbReference type="EMBL" id="JAQOWY010000588">
    <property type="protein sequence ID" value="KAK1840166.1"/>
    <property type="molecule type" value="Genomic_DNA"/>
</dbReference>
<accession>A0AAD9ECP3</accession>
<protein>
    <submittedName>
        <fullName evidence="1">Uncharacterized protein</fullName>
    </submittedName>
</protein>
<dbReference type="Proteomes" id="UP001243330">
    <property type="component" value="Unassembled WGS sequence"/>
</dbReference>